<dbReference type="EMBL" id="NMQT01000112">
    <property type="protein sequence ID" value="OXM49406.1"/>
    <property type="molecule type" value="Genomic_DNA"/>
</dbReference>
<feature type="compositionally biased region" description="Basic and acidic residues" evidence="1">
    <location>
        <begin position="20"/>
        <end position="29"/>
    </location>
</feature>
<keyword evidence="3" id="KW-1185">Reference proteome</keyword>
<dbReference type="RefSeq" id="WP_093937391.1">
    <property type="nucleotide sequence ID" value="NZ_NMQT01000112.1"/>
</dbReference>
<evidence type="ECO:0000313" key="2">
    <source>
        <dbReference type="EMBL" id="OXM49406.1"/>
    </source>
</evidence>
<organism evidence="2 3">
    <name type="scientific">Amycolatopsis thailandensis</name>
    <dbReference type="NCBI Taxonomy" id="589330"/>
    <lineage>
        <taxon>Bacteria</taxon>
        <taxon>Bacillati</taxon>
        <taxon>Actinomycetota</taxon>
        <taxon>Actinomycetes</taxon>
        <taxon>Pseudonocardiales</taxon>
        <taxon>Pseudonocardiaceae</taxon>
        <taxon>Amycolatopsis</taxon>
    </lineage>
</organism>
<evidence type="ECO:0000256" key="1">
    <source>
        <dbReference type="SAM" id="MobiDB-lite"/>
    </source>
</evidence>
<reference evidence="2 3" key="1">
    <citation type="submission" date="2017-07" db="EMBL/GenBank/DDBJ databases">
        <title>Amycolatopsis thailandensis Genome sequencing and assembly.</title>
        <authorList>
            <person name="Kaur N."/>
            <person name="Mayilraj S."/>
        </authorList>
    </citation>
    <scope>NUCLEOTIDE SEQUENCE [LARGE SCALE GENOMIC DNA]</scope>
    <source>
        <strain evidence="2 3">JCM 16380</strain>
    </source>
</reference>
<feature type="compositionally biased region" description="Basic and acidic residues" evidence="1">
    <location>
        <begin position="1"/>
        <end position="11"/>
    </location>
</feature>
<name>A0A229RRY7_9PSEU</name>
<proteinExistence type="predicted"/>
<dbReference type="AlphaFoldDB" id="A0A229RRY7"/>
<evidence type="ECO:0000313" key="3">
    <source>
        <dbReference type="Proteomes" id="UP000215223"/>
    </source>
</evidence>
<comment type="caution">
    <text evidence="2">The sequence shown here is derived from an EMBL/GenBank/DDBJ whole genome shotgun (WGS) entry which is preliminary data.</text>
</comment>
<feature type="region of interest" description="Disordered" evidence="1">
    <location>
        <begin position="1"/>
        <end position="29"/>
    </location>
</feature>
<dbReference type="Proteomes" id="UP000215223">
    <property type="component" value="Unassembled WGS sequence"/>
</dbReference>
<sequence length="66" mass="7375">MERRDRRDPVEPFRTGSRTTVHEPDRDSVHCGQPFARLGHHGGVVADFGRRPRCPADVREPAAVTG</sequence>
<accession>A0A229RRY7</accession>
<gene>
    <name evidence="2" type="ORF">CFP71_30395</name>
</gene>
<protein>
    <submittedName>
        <fullName evidence="2">Uncharacterized protein</fullName>
    </submittedName>
</protein>